<name>A0A8H2M4P8_9FIRM</name>
<accession>A0A8H2M4P8</accession>
<evidence type="ECO:0000313" key="3">
    <source>
        <dbReference type="Proteomes" id="UP000377798"/>
    </source>
</evidence>
<feature type="domain" description="YlxR" evidence="1">
    <location>
        <begin position="10"/>
        <end position="83"/>
    </location>
</feature>
<dbReference type="AlphaFoldDB" id="A0A8H2M4P8"/>
<dbReference type="EMBL" id="CAACYI010000001">
    <property type="protein sequence ID" value="VFB16384.1"/>
    <property type="molecule type" value="Genomic_DNA"/>
</dbReference>
<dbReference type="PANTHER" id="PTHR34215">
    <property type="entry name" value="BLL0784 PROTEIN"/>
    <property type="match status" value="1"/>
</dbReference>
<dbReference type="NCBIfam" id="NF047356">
    <property type="entry name" value="RNA_bind_RnpM"/>
    <property type="match status" value="1"/>
</dbReference>
<dbReference type="RefSeq" id="WP_034438554.1">
    <property type="nucleotide sequence ID" value="NZ_CAACYI010000001.1"/>
</dbReference>
<keyword evidence="3" id="KW-1185">Reference proteome</keyword>
<protein>
    <submittedName>
        <fullName evidence="2">Protein of uncharacterized function (DUF448)</fullName>
    </submittedName>
</protein>
<sequence length="88" mass="10102">MAKLKKTPMRQCIGCHENKEKKELIRIVKTNTGEIFVDKSNKSNGRGAYLCNDINCLEKAIRSKALNRSLKIEVPEEILHELEDSMKE</sequence>
<evidence type="ECO:0000313" key="2">
    <source>
        <dbReference type="EMBL" id="VFB16384.1"/>
    </source>
</evidence>
<dbReference type="PANTHER" id="PTHR34215:SF1">
    <property type="entry name" value="YLXR DOMAIN-CONTAINING PROTEIN"/>
    <property type="match status" value="1"/>
</dbReference>
<gene>
    <name evidence="2" type="ORF">NCTC13150_00906</name>
</gene>
<evidence type="ECO:0000259" key="1">
    <source>
        <dbReference type="Pfam" id="PF04296"/>
    </source>
</evidence>
<dbReference type="InterPro" id="IPR035931">
    <property type="entry name" value="YlxR-like_sf"/>
</dbReference>
<dbReference type="SUPFAM" id="SSF64376">
    <property type="entry name" value="YlxR-like"/>
    <property type="match status" value="1"/>
</dbReference>
<proteinExistence type="predicted"/>
<dbReference type="Gene3D" id="3.30.1230.10">
    <property type="entry name" value="YlxR-like"/>
    <property type="match status" value="1"/>
</dbReference>
<reference evidence="2 3" key="1">
    <citation type="submission" date="2019-02" db="EMBL/GenBank/DDBJ databases">
        <authorList>
            <consortium name="Pathogen Informatics"/>
        </authorList>
    </citation>
    <scope>NUCLEOTIDE SEQUENCE [LARGE SCALE GENOMIC DNA]</scope>
    <source>
        <strain evidence="2 3">3012STDY7089603</strain>
    </source>
</reference>
<comment type="caution">
    <text evidence="2">The sequence shown here is derived from an EMBL/GenBank/DDBJ whole genome shotgun (WGS) entry which is preliminary data.</text>
</comment>
<dbReference type="Pfam" id="PF04296">
    <property type="entry name" value="YlxR"/>
    <property type="match status" value="1"/>
</dbReference>
<dbReference type="InterPro" id="IPR007393">
    <property type="entry name" value="YlxR_dom"/>
</dbReference>
<organism evidence="2 3">
    <name type="scientific">Urinicoccus massiliensis</name>
    <dbReference type="NCBI Taxonomy" id="1723382"/>
    <lineage>
        <taxon>Bacteria</taxon>
        <taxon>Bacillati</taxon>
        <taxon>Bacillota</taxon>
        <taxon>Tissierellia</taxon>
        <taxon>Tissierellales</taxon>
        <taxon>Peptoniphilaceae</taxon>
        <taxon>Urinicoccus</taxon>
    </lineage>
</organism>
<dbReference type="InterPro" id="IPR037465">
    <property type="entry name" value="YlxR"/>
</dbReference>
<dbReference type="Proteomes" id="UP000377798">
    <property type="component" value="Unassembled WGS sequence"/>
</dbReference>
<dbReference type="CDD" id="cd00279">
    <property type="entry name" value="YlxR"/>
    <property type="match status" value="1"/>
</dbReference>